<evidence type="ECO:0008006" key="4">
    <source>
        <dbReference type="Google" id="ProtNLM"/>
    </source>
</evidence>
<dbReference type="PANTHER" id="PTHR43313">
    <property type="entry name" value="SHORT-CHAIN DEHYDROGENASE/REDUCTASE FAMILY 9C"/>
    <property type="match status" value="1"/>
</dbReference>
<evidence type="ECO:0000313" key="3">
    <source>
        <dbReference type="Proteomes" id="UP000780801"/>
    </source>
</evidence>
<dbReference type="Gene3D" id="3.40.50.720">
    <property type="entry name" value="NAD(P)-binding Rossmann-like Domain"/>
    <property type="match status" value="1"/>
</dbReference>
<comment type="caution">
    <text evidence="2">The sequence shown here is derived from an EMBL/GenBank/DDBJ whole genome shotgun (WGS) entry which is preliminary data.</text>
</comment>
<dbReference type="InterPro" id="IPR013952">
    <property type="entry name" value="DUF1776_fun"/>
</dbReference>
<dbReference type="PANTHER" id="PTHR43313:SF1">
    <property type="entry name" value="3BETA-HYDROXYSTEROID DEHYDROGENASE DHS-16"/>
    <property type="match status" value="1"/>
</dbReference>
<reference evidence="2" key="1">
    <citation type="journal article" date="2020" name="Fungal Divers.">
        <title>Resolving the Mortierellaceae phylogeny through synthesis of multi-gene phylogenetics and phylogenomics.</title>
        <authorList>
            <person name="Vandepol N."/>
            <person name="Liber J."/>
            <person name="Desiro A."/>
            <person name="Na H."/>
            <person name="Kennedy M."/>
            <person name="Barry K."/>
            <person name="Grigoriev I.V."/>
            <person name="Miller A.N."/>
            <person name="O'Donnell K."/>
            <person name="Stajich J.E."/>
            <person name="Bonito G."/>
        </authorList>
    </citation>
    <scope>NUCLEOTIDE SEQUENCE</scope>
    <source>
        <strain evidence="2">KOD1015</strain>
    </source>
</reference>
<accession>A0A9P6FZS0</accession>
<dbReference type="SUPFAM" id="SSF51735">
    <property type="entry name" value="NAD(P)-binding Rossmann-fold domains"/>
    <property type="match status" value="1"/>
</dbReference>
<organism evidence="2 3">
    <name type="scientific">Lunasporangiospora selenospora</name>
    <dbReference type="NCBI Taxonomy" id="979761"/>
    <lineage>
        <taxon>Eukaryota</taxon>
        <taxon>Fungi</taxon>
        <taxon>Fungi incertae sedis</taxon>
        <taxon>Mucoromycota</taxon>
        <taxon>Mortierellomycotina</taxon>
        <taxon>Mortierellomycetes</taxon>
        <taxon>Mortierellales</taxon>
        <taxon>Mortierellaceae</taxon>
        <taxon>Lunasporangiospora</taxon>
    </lineage>
</organism>
<sequence>MGQVNSTEASSPGPHFSESSLPPPPSPSSASGNPSSTTAALPSIEDMRNMTSRILASTSEKLKGLRENMPSVEMPTGASSTSSASTSTLEDSLGNSTSGLEAGMEASRAARLLQDSLDFAPDNYSPTVASPPMPKEQAIVPRSFLSRRGADGETSVTDFVKIHYQLSVDWVKDNGTTVALGAAALGLALVVGTMTVKATQAHLEKQRRLRVLRNTDGTKREVVVITNLATLEGVALALSLEQQGFVVFAGVPSQAKADEVEGWGRPDIRPVIVDTSKSNGIDELVVAVSNFLDQKNSLLLGGPLPSMGSSLIFQEELSSSTANIRLDSPENTQRNIQEAEAKRLHHTKTESPLFRLAAVIVNPHSMVVGSVEKVDLEEWRKAIDANITGTVVAVQKFMPLMRRTLALAKPRRSPRLILMSSAITGSIGFPYQSSICASHHAIESIADSLRREVKHQGIDVVCLRPGVSDTYYRKEWGDKSKHGEANAGSLGLLSHMNPTNILRATFKRASTTSTLCEVTYDAITSKRPAHSVRLGSGSLAYSFVGWAVPRYVVDWSLKGQPIRVQGSASVKVTAAAGDREE</sequence>
<feature type="region of interest" description="Disordered" evidence="1">
    <location>
        <begin position="68"/>
        <end position="105"/>
    </location>
</feature>
<feature type="compositionally biased region" description="Polar residues" evidence="1">
    <location>
        <begin position="89"/>
        <end position="99"/>
    </location>
</feature>
<feature type="compositionally biased region" description="Polar residues" evidence="1">
    <location>
        <begin position="1"/>
        <end position="10"/>
    </location>
</feature>
<gene>
    <name evidence="2" type="ORF">BGW38_005120</name>
</gene>
<keyword evidence="3" id="KW-1185">Reference proteome</keyword>
<feature type="region of interest" description="Disordered" evidence="1">
    <location>
        <begin position="1"/>
        <end position="46"/>
    </location>
</feature>
<dbReference type="GO" id="GO:0008202">
    <property type="term" value="P:steroid metabolic process"/>
    <property type="evidence" value="ECO:0007669"/>
    <property type="project" value="TreeGrafter"/>
</dbReference>
<dbReference type="EMBL" id="JAABOA010000324">
    <property type="protein sequence ID" value="KAF9584805.1"/>
    <property type="molecule type" value="Genomic_DNA"/>
</dbReference>
<dbReference type="Pfam" id="PF08643">
    <property type="entry name" value="DUF1776"/>
    <property type="match status" value="1"/>
</dbReference>
<protein>
    <recommendedName>
        <fullName evidence="4">Short-chain dehydrogenase</fullName>
    </recommendedName>
</protein>
<dbReference type="OrthoDB" id="9876299at2759"/>
<proteinExistence type="predicted"/>
<dbReference type="AlphaFoldDB" id="A0A9P6FZS0"/>
<dbReference type="GO" id="GO:0016491">
    <property type="term" value="F:oxidoreductase activity"/>
    <property type="evidence" value="ECO:0007669"/>
    <property type="project" value="TreeGrafter"/>
</dbReference>
<feature type="compositionally biased region" description="Low complexity" evidence="1">
    <location>
        <begin position="78"/>
        <end position="88"/>
    </location>
</feature>
<evidence type="ECO:0000313" key="2">
    <source>
        <dbReference type="EMBL" id="KAF9584805.1"/>
    </source>
</evidence>
<dbReference type="Proteomes" id="UP000780801">
    <property type="component" value="Unassembled WGS sequence"/>
</dbReference>
<dbReference type="InterPro" id="IPR036291">
    <property type="entry name" value="NAD(P)-bd_dom_sf"/>
</dbReference>
<name>A0A9P6FZS0_9FUNG</name>
<evidence type="ECO:0000256" key="1">
    <source>
        <dbReference type="SAM" id="MobiDB-lite"/>
    </source>
</evidence>